<sequence length="335" mass="37025">MIPSSGDSFDNNTRVHGSDFSPAAMNDNSGSNGNSASTVQPVASHYMDEDNGSTENSAPTIQPVVSHHPMITRSKHGIYKPRVYLSECSLPSAFVTESEPNLRGNVRDESQLPTSNDPQSPTSAHLVINCSDRPTKGAIYQAGLALCTADSILNQRCARAKLATKLVRESYDVAVCYKLVRDSFCVTIDCNYSQVDNRDSSEPNVTPEQTVKMCDRNFGFGADGVIFSMPGINDTYNTMRIFNSDGNEPEEQLVKELEHALALEIMDKALENFGNDFEQLVKELEHGNMLCLLKSWIRLRDMNVPVNSLHSKSYISIQCEPCTRPRLRSVGRGLH</sequence>
<protein>
    <submittedName>
        <fullName evidence="4">Uncharacterized protein</fullName>
    </submittedName>
</protein>
<keyword evidence="5" id="KW-1185">Reference proteome</keyword>
<organism evidence="4 5">
    <name type="scientific">Acer saccharum</name>
    <name type="common">Sugar maple</name>
    <dbReference type="NCBI Taxonomy" id="4024"/>
    <lineage>
        <taxon>Eukaryota</taxon>
        <taxon>Viridiplantae</taxon>
        <taxon>Streptophyta</taxon>
        <taxon>Embryophyta</taxon>
        <taxon>Tracheophyta</taxon>
        <taxon>Spermatophyta</taxon>
        <taxon>Magnoliopsida</taxon>
        <taxon>eudicotyledons</taxon>
        <taxon>Gunneridae</taxon>
        <taxon>Pentapetalae</taxon>
        <taxon>rosids</taxon>
        <taxon>malvids</taxon>
        <taxon>Sapindales</taxon>
        <taxon>Sapindaceae</taxon>
        <taxon>Hippocastanoideae</taxon>
        <taxon>Acereae</taxon>
        <taxon>Acer</taxon>
    </lineage>
</organism>
<dbReference type="AlphaFoldDB" id="A0AA39T399"/>
<evidence type="ECO:0000256" key="2">
    <source>
        <dbReference type="ARBA" id="ARBA00023235"/>
    </source>
</evidence>
<dbReference type="GO" id="GO:0005829">
    <property type="term" value="C:cytosol"/>
    <property type="evidence" value="ECO:0007669"/>
    <property type="project" value="TreeGrafter"/>
</dbReference>
<name>A0AA39T399_ACESA</name>
<dbReference type="Gene3D" id="3.10.310.10">
    <property type="entry name" value="Diaminopimelate Epimerase, Chain A, domain 1"/>
    <property type="match status" value="1"/>
</dbReference>
<evidence type="ECO:0000313" key="5">
    <source>
        <dbReference type="Proteomes" id="UP001168877"/>
    </source>
</evidence>
<comment type="caution">
    <text evidence="4">The sequence shown here is derived from an EMBL/GenBank/DDBJ whole genome shotgun (WGS) entry which is preliminary data.</text>
</comment>
<keyword evidence="2" id="KW-0413">Isomerase</keyword>
<dbReference type="PANTHER" id="PTHR31689:SF0">
    <property type="entry name" value="DIAMINOPIMELATE EPIMERASE"/>
    <property type="match status" value="1"/>
</dbReference>
<dbReference type="GO" id="GO:0009089">
    <property type="term" value="P:lysine biosynthetic process via diaminopimelate"/>
    <property type="evidence" value="ECO:0007669"/>
    <property type="project" value="InterPro"/>
</dbReference>
<accession>A0AA39T399</accession>
<dbReference type="InterPro" id="IPR001653">
    <property type="entry name" value="DAP_epimerase_DapF"/>
</dbReference>
<proteinExistence type="inferred from homology"/>
<reference evidence="4" key="2">
    <citation type="submission" date="2023-06" db="EMBL/GenBank/DDBJ databases">
        <authorList>
            <person name="Swenson N.G."/>
            <person name="Wegrzyn J.L."/>
            <person name="Mcevoy S.L."/>
        </authorList>
    </citation>
    <scope>NUCLEOTIDE SEQUENCE</scope>
    <source>
        <strain evidence="4">NS2018</strain>
        <tissue evidence="4">Leaf</tissue>
    </source>
</reference>
<reference evidence="4" key="1">
    <citation type="journal article" date="2022" name="Plant J.">
        <title>Strategies of tolerance reflected in two North American maple genomes.</title>
        <authorList>
            <person name="McEvoy S.L."/>
            <person name="Sezen U.U."/>
            <person name="Trouern-Trend A."/>
            <person name="McMahon S.M."/>
            <person name="Schaberg P.G."/>
            <person name="Yang J."/>
            <person name="Wegrzyn J.L."/>
            <person name="Swenson N.G."/>
        </authorList>
    </citation>
    <scope>NUCLEOTIDE SEQUENCE</scope>
    <source>
        <strain evidence="4">NS2018</strain>
    </source>
</reference>
<evidence type="ECO:0000256" key="3">
    <source>
        <dbReference type="SAM" id="MobiDB-lite"/>
    </source>
</evidence>
<dbReference type="SUPFAM" id="SSF54506">
    <property type="entry name" value="Diaminopimelate epimerase-like"/>
    <property type="match status" value="1"/>
</dbReference>
<feature type="compositionally biased region" description="Polar residues" evidence="3">
    <location>
        <begin position="1"/>
        <end position="15"/>
    </location>
</feature>
<comment type="similarity">
    <text evidence="1">Belongs to the diaminopimelate epimerase family.</text>
</comment>
<evidence type="ECO:0000313" key="4">
    <source>
        <dbReference type="EMBL" id="KAK0604522.1"/>
    </source>
</evidence>
<feature type="region of interest" description="Disordered" evidence="3">
    <location>
        <begin position="1"/>
        <end position="67"/>
    </location>
</feature>
<dbReference type="EMBL" id="JAUESC010000002">
    <property type="protein sequence ID" value="KAK0604522.1"/>
    <property type="molecule type" value="Genomic_DNA"/>
</dbReference>
<evidence type="ECO:0000256" key="1">
    <source>
        <dbReference type="ARBA" id="ARBA00010219"/>
    </source>
</evidence>
<dbReference type="GO" id="GO:0008837">
    <property type="term" value="F:diaminopimelate epimerase activity"/>
    <property type="evidence" value="ECO:0007669"/>
    <property type="project" value="InterPro"/>
</dbReference>
<dbReference type="PANTHER" id="PTHR31689">
    <property type="entry name" value="DIAMINOPIMELATE EPIMERASE, CHLOROPLASTIC"/>
    <property type="match status" value="1"/>
</dbReference>
<feature type="compositionally biased region" description="Low complexity" evidence="3">
    <location>
        <begin position="23"/>
        <end position="37"/>
    </location>
</feature>
<feature type="compositionally biased region" description="Polar residues" evidence="3">
    <location>
        <begin position="111"/>
        <end position="122"/>
    </location>
</feature>
<gene>
    <name evidence="4" type="ORF">LWI29_016483</name>
</gene>
<feature type="region of interest" description="Disordered" evidence="3">
    <location>
        <begin position="99"/>
        <end position="122"/>
    </location>
</feature>
<dbReference type="Proteomes" id="UP001168877">
    <property type="component" value="Unassembled WGS sequence"/>
</dbReference>